<keyword evidence="3" id="KW-1185">Reference proteome</keyword>
<dbReference type="PANTHER" id="PTHR43433">
    <property type="entry name" value="HYDROLASE, ALPHA/BETA FOLD FAMILY PROTEIN"/>
    <property type="match status" value="1"/>
</dbReference>
<feature type="domain" description="AB hydrolase-1" evidence="1">
    <location>
        <begin position="28"/>
        <end position="262"/>
    </location>
</feature>
<dbReference type="SUPFAM" id="SSF53474">
    <property type="entry name" value="alpha/beta-Hydrolases"/>
    <property type="match status" value="1"/>
</dbReference>
<organism evidence="2 3">
    <name type="scientific">Allocatelliglobosispora scoriae</name>
    <dbReference type="NCBI Taxonomy" id="643052"/>
    <lineage>
        <taxon>Bacteria</taxon>
        <taxon>Bacillati</taxon>
        <taxon>Actinomycetota</taxon>
        <taxon>Actinomycetes</taxon>
        <taxon>Micromonosporales</taxon>
        <taxon>Micromonosporaceae</taxon>
        <taxon>Allocatelliglobosispora</taxon>
    </lineage>
</organism>
<evidence type="ECO:0000259" key="1">
    <source>
        <dbReference type="Pfam" id="PF12697"/>
    </source>
</evidence>
<dbReference type="AlphaFoldDB" id="A0A841BF74"/>
<dbReference type="PANTHER" id="PTHR43433:SF5">
    <property type="entry name" value="AB HYDROLASE-1 DOMAIN-CONTAINING PROTEIN"/>
    <property type="match status" value="1"/>
</dbReference>
<dbReference type="InterPro" id="IPR029058">
    <property type="entry name" value="AB_hydrolase_fold"/>
</dbReference>
<dbReference type="RefSeq" id="WP_184831145.1">
    <property type="nucleotide sequence ID" value="NZ_JACHMN010000001.1"/>
</dbReference>
<dbReference type="Proteomes" id="UP000587527">
    <property type="component" value="Unassembled WGS sequence"/>
</dbReference>
<dbReference type="InterPro" id="IPR050471">
    <property type="entry name" value="AB_hydrolase"/>
</dbReference>
<dbReference type="EMBL" id="JACHMN010000001">
    <property type="protein sequence ID" value="MBB5866944.1"/>
    <property type="molecule type" value="Genomic_DNA"/>
</dbReference>
<sequence>MTDYATGSVTSADGTTIGYRRFGAGPPVIVVHGGMQASQHFTGLAAALADTYTVYVPDRRGRGMSGPHGDDFGVAREVEDIQALVAATGAAGAFGLSSGGLVVLRTALATPALTRIAVYEPPLSVDGSVPVAWVPRYDRELAAGDVTGALVTALKGIGVAPVLGRVPRRLLAPVLRLGLGRGGQAEDEVPIPELVPTLRYDLRVVGEMADTAGDYAGLQARVLLLGGTRGPDYLQVALVALAEVLPDARRVTLKGLDHSGPDNDGDPVRVGDVLRGFFLRE</sequence>
<evidence type="ECO:0000313" key="2">
    <source>
        <dbReference type="EMBL" id="MBB5866944.1"/>
    </source>
</evidence>
<dbReference type="GO" id="GO:0046503">
    <property type="term" value="P:glycerolipid catabolic process"/>
    <property type="evidence" value="ECO:0007669"/>
    <property type="project" value="TreeGrafter"/>
</dbReference>
<reference evidence="2 3" key="1">
    <citation type="submission" date="2020-08" db="EMBL/GenBank/DDBJ databases">
        <title>Sequencing the genomes of 1000 actinobacteria strains.</title>
        <authorList>
            <person name="Klenk H.-P."/>
        </authorList>
    </citation>
    <scope>NUCLEOTIDE SEQUENCE [LARGE SCALE GENOMIC DNA]</scope>
    <source>
        <strain evidence="2 3">DSM 45362</strain>
    </source>
</reference>
<evidence type="ECO:0000313" key="3">
    <source>
        <dbReference type="Proteomes" id="UP000587527"/>
    </source>
</evidence>
<protein>
    <submittedName>
        <fullName evidence="2">Pimeloyl-ACP methyl ester carboxylesterase</fullName>
    </submittedName>
</protein>
<dbReference type="Pfam" id="PF12697">
    <property type="entry name" value="Abhydrolase_6"/>
    <property type="match status" value="1"/>
</dbReference>
<dbReference type="Gene3D" id="3.40.50.1820">
    <property type="entry name" value="alpha/beta hydrolase"/>
    <property type="match status" value="1"/>
</dbReference>
<gene>
    <name evidence="2" type="ORF">F4553_000323</name>
</gene>
<comment type="caution">
    <text evidence="2">The sequence shown here is derived from an EMBL/GenBank/DDBJ whole genome shotgun (WGS) entry which is preliminary data.</text>
</comment>
<accession>A0A841BF74</accession>
<dbReference type="InterPro" id="IPR000073">
    <property type="entry name" value="AB_hydrolase_1"/>
</dbReference>
<proteinExistence type="predicted"/>
<dbReference type="GO" id="GO:0004806">
    <property type="term" value="F:triacylglycerol lipase activity"/>
    <property type="evidence" value="ECO:0007669"/>
    <property type="project" value="TreeGrafter"/>
</dbReference>
<name>A0A841BF74_9ACTN</name>